<evidence type="ECO:0000256" key="1">
    <source>
        <dbReference type="ARBA" id="ARBA00007227"/>
    </source>
</evidence>
<dbReference type="EMBL" id="WQLB01000007">
    <property type="protein sequence ID" value="MVN86561.1"/>
    <property type="molecule type" value="Genomic_DNA"/>
</dbReference>
<dbReference type="Pfam" id="PF13560">
    <property type="entry name" value="HTH_31"/>
    <property type="match status" value="1"/>
</dbReference>
<reference evidence="3 4" key="1">
    <citation type="submission" date="2019-12" db="EMBL/GenBank/DDBJ databases">
        <title>Deinococcus sp. HMF7620 Genome sequencing and assembly.</title>
        <authorList>
            <person name="Kang H."/>
            <person name="Kim H."/>
            <person name="Joh K."/>
        </authorList>
    </citation>
    <scope>NUCLEOTIDE SEQUENCE [LARGE SCALE GENOMIC DNA]</scope>
    <source>
        <strain evidence="3 4">HMF7620</strain>
    </source>
</reference>
<dbReference type="SMART" id="SM00530">
    <property type="entry name" value="HTH_XRE"/>
    <property type="match status" value="1"/>
</dbReference>
<name>A0A7C9LQB8_9DEIO</name>
<accession>A0A7C9LQB8</accession>
<sequence>MATCSAGHAHSVGIGQRKCMKPNLEVLLQQIDSQELARRLVQARTARKLVQQQSAEALGMSRPTFINIEKGQRPISAHELLILSKLYDTDPYSLVALPPGDTDLIVQFRRTLQVQDLGLGQEQDELDMAIKTLQDMAIAYLELEQMVGKKHIFKVHTQYPLEGHRDLKKYAALIARQERQRLHLGDEPIPQLFSLLEEEYGVRVFRFSLPRGVSGFYGYASGLGGCIAINEDHPIERQLQTAAHETGHLLTSAHNVQIQVLTSRPHGNPAEQFAGAFGMNFTLPEAGVQKLVYDFLESNNDQPPSVRDLVAMAHQYSVSFEAFLRRLVDLEYLPHSEVKRLTSQKVVKKTKEALGLTTSGEPTYLDKILARYPERYKRYLVEAYEQDLLEPEEITTRYLKGINQGEIANVVARYTQVPHIREDGSLVNLDFEGYQERVNWRIH</sequence>
<organism evidence="3 4">
    <name type="scientific">Deinococcus arboris</name>
    <dbReference type="NCBI Taxonomy" id="2682977"/>
    <lineage>
        <taxon>Bacteria</taxon>
        <taxon>Thermotogati</taxon>
        <taxon>Deinococcota</taxon>
        <taxon>Deinococci</taxon>
        <taxon>Deinococcales</taxon>
        <taxon>Deinococcaceae</taxon>
        <taxon>Deinococcus</taxon>
    </lineage>
</organism>
<dbReference type="CDD" id="cd00093">
    <property type="entry name" value="HTH_XRE"/>
    <property type="match status" value="1"/>
</dbReference>
<dbReference type="Gene3D" id="1.10.260.40">
    <property type="entry name" value="lambda repressor-like DNA-binding domains"/>
    <property type="match status" value="1"/>
</dbReference>
<comment type="caution">
    <text evidence="3">The sequence shown here is derived from an EMBL/GenBank/DDBJ whole genome shotgun (WGS) entry which is preliminary data.</text>
</comment>
<gene>
    <name evidence="3" type="ORF">GO986_07255</name>
</gene>
<dbReference type="InterPro" id="IPR010982">
    <property type="entry name" value="Lambda_DNA-bd_dom_sf"/>
</dbReference>
<proteinExistence type="inferred from homology"/>
<dbReference type="PANTHER" id="PTHR43236">
    <property type="entry name" value="ANTITOXIN HIGA1"/>
    <property type="match status" value="1"/>
</dbReference>
<dbReference type="PROSITE" id="PS50943">
    <property type="entry name" value="HTH_CROC1"/>
    <property type="match status" value="1"/>
</dbReference>
<evidence type="ECO:0000313" key="4">
    <source>
        <dbReference type="Proteomes" id="UP000483286"/>
    </source>
</evidence>
<dbReference type="InterPro" id="IPR001387">
    <property type="entry name" value="Cro/C1-type_HTH"/>
</dbReference>
<evidence type="ECO:0000259" key="2">
    <source>
        <dbReference type="PROSITE" id="PS50943"/>
    </source>
</evidence>
<dbReference type="InterPro" id="IPR010359">
    <property type="entry name" value="IrrE_HExxH"/>
</dbReference>
<dbReference type="Pfam" id="PF06114">
    <property type="entry name" value="Peptidase_M78"/>
    <property type="match status" value="1"/>
</dbReference>
<dbReference type="Gene3D" id="1.10.10.2910">
    <property type="match status" value="1"/>
</dbReference>
<dbReference type="GO" id="GO:0003677">
    <property type="term" value="F:DNA binding"/>
    <property type="evidence" value="ECO:0007669"/>
    <property type="project" value="InterPro"/>
</dbReference>
<dbReference type="PANTHER" id="PTHR43236:SF1">
    <property type="entry name" value="BLL7220 PROTEIN"/>
    <property type="match status" value="1"/>
</dbReference>
<dbReference type="Proteomes" id="UP000483286">
    <property type="component" value="Unassembled WGS sequence"/>
</dbReference>
<feature type="domain" description="HTH cro/C1-type" evidence="2">
    <location>
        <begin position="40"/>
        <end position="94"/>
    </location>
</feature>
<evidence type="ECO:0000313" key="3">
    <source>
        <dbReference type="EMBL" id="MVN86561.1"/>
    </source>
</evidence>
<keyword evidence="4" id="KW-1185">Reference proteome</keyword>
<dbReference type="InterPro" id="IPR052345">
    <property type="entry name" value="Rad_response_metalloprotease"/>
</dbReference>
<dbReference type="SUPFAM" id="SSF47413">
    <property type="entry name" value="lambda repressor-like DNA-binding domains"/>
    <property type="match status" value="1"/>
</dbReference>
<protein>
    <submittedName>
        <fullName evidence="3">ImmA/IrrE family metallo-endopeptidase</fullName>
    </submittedName>
</protein>
<comment type="similarity">
    <text evidence="1">Belongs to the short-chain fatty acyl-CoA assimilation regulator (ScfR) family.</text>
</comment>
<dbReference type="AlphaFoldDB" id="A0A7C9LQB8"/>